<evidence type="ECO:0000259" key="3">
    <source>
        <dbReference type="Pfam" id="PF18962"/>
    </source>
</evidence>
<evidence type="ECO:0000313" key="4">
    <source>
        <dbReference type="EMBL" id="SDG54396.1"/>
    </source>
</evidence>
<dbReference type="OrthoDB" id="1489153at2"/>
<name>A0A1G7V3Q7_9FLAO</name>
<dbReference type="RefSeq" id="WP_089874775.1">
    <property type="nucleotide sequence ID" value="NZ_FNBH01000005.1"/>
</dbReference>
<dbReference type="Pfam" id="PF18962">
    <property type="entry name" value="Por_Secre_tail"/>
    <property type="match status" value="1"/>
</dbReference>
<gene>
    <name evidence="4" type="ORF">SAMN05421825_3508</name>
</gene>
<evidence type="ECO:0000256" key="1">
    <source>
        <dbReference type="ARBA" id="ARBA00022729"/>
    </source>
</evidence>
<feature type="domain" description="Secretion system C-terminal sorting" evidence="3">
    <location>
        <begin position="860"/>
        <end position="926"/>
    </location>
</feature>
<feature type="signal peptide" evidence="2">
    <location>
        <begin position="1"/>
        <end position="23"/>
    </location>
</feature>
<feature type="chain" id="PRO_5011517821" evidence="2">
    <location>
        <begin position="24"/>
        <end position="928"/>
    </location>
</feature>
<keyword evidence="1 2" id="KW-0732">Signal</keyword>
<organism evidence="4 5">
    <name type="scientific">Epilithonimonas hungarica</name>
    <dbReference type="NCBI Taxonomy" id="454006"/>
    <lineage>
        <taxon>Bacteria</taxon>
        <taxon>Pseudomonadati</taxon>
        <taxon>Bacteroidota</taxon>
        <taxon>Flavobacteriia</taxon>
        <taxon>Flavobacteriales</taxon>
        <taxon>Weeksellaceae</taxon>
        <taxon>Chryseobacterium group</taxon>
        <taxon>Epilithonimonas</taxon>
    </lineage>
</organism>
<protein>
    <submittedName>
        <fullName evidence="4">Por secretion system C-terminal sorting domain-containing protein</fullName>
    </submittedName>
</protein>
<reference evidence="5" key="1">
    <citation type="submission" date="2016-10" db="EMBL/GenBank/DDBJ databases">
        <authorList>
            <person name="Varghese N."/>
            <person name="Submissions S."/>
        </authorList>
    </citation>
    <scope>NUCLEOTIDE SEQUENCE [LARGE SCALE GENOMIC DNA]</scope>
    <source>
        <strain evidence="5">DSM 19684</strain>
    </source>
</reference>
<evidence type="ECO:0000256" key="2">
    <source>
        <dbReference type="SAM" id="SignalP"/>
    </source>
</evidence>
<dbReference type="AlphaFoldDB" id="A0A1G7V3Q7"/>
<sequence length="928" mass="105958">MMKKIYHLPILFLCILFSVFHNAQNVINSQLNEINRFPGSDPRGMKLFDNDLIFSTAGNAFGREVYKYNFNTQKSELLKDYTSPGRIIKSSFYNLNGKVYFFAEGTYSKLELWCTDLNMNNTFKVKDLNEDTYSSYVNTLFGKTIGDKLFFSYRNNIYVSDGTTEGTIKIPNVTLVNNQFTSLNNKVYFFGNSALYGQELWSSDGTQNGTQIVKDLNPGSGSSVGTYYDKLYTVNGKIVFSAGVSQTPGLYTSDGTSNGTIFLQNISYNYQLPDYENAITNKLLYFVNNSLWITDGNLDGTKSISGQINNIKTIFPFKNKLYINTTTDTYVVDENDQVSILSNNFGIKLETVSTSSNQNFLVLKQLDNNTDSFVYIYDGNEVTRTKIKYNDEKSFVERDNKLYFSGYIESYVDFYTVYKNTELCYYNINDKSSGIENEIFYNAHSKPNSFVKLNDNLLFIASAGFYAQIFKKGLDDKIVQLSNFSDININNNFFSAFDSEKSGNYIYYFLEDNFLYRTAGSINDTKKINLPNNERLLELISLNDNKVLIKSYNSLHGFMRLWTLENSSENLSLIFESPSNYSSGAKKDYIKTNSGIYLKMMDNNATSIWKTDGTVVNTKKIIDLESYYFYRTFLNKINNKVLFVENTINYTVPNRLYAINDESDNVVLIQNNDKYDADASFIINNKVYLFSSILNNGVNKRLYMTDGTSNGTSVLTTLPFFDVQTAIKCGNFAYFSDSSSSSLFYRTDGTEIGTFKLNNFLLYNRPYVCLNNELYFQNANNVFGKTKGTSADDFTPIQIKVNDNSLTGYYSLEQLFFDKGKFHFSMDYKSSGQELFITDVVEELNTNESQTSKSERRIIIYPNPTDDIVNIQLDNSEKVEHIEIIDIAGKKVLESKNSSISIKELPVGIFFIKVKTNTKLYSSKVIKK</sequence>
<dbReference type="STRING" id="454006.SAMN05421825_3508"/>
<dbReference type="Proteomes" id="UP000199203">
    <property type="component" value="Unassembled WGS sequence"/>
</dbReference>
<dbReference type="EMBL" id="FNBH01000005">
    <property type="protein sequence ID" value="SDG54396.1"/>
    <property type="molecule type" value="Genomic_DNA"/>
</dbReference>
<keyword evidence="5" id="KW-1185">Reference proteome</keyword>
<dbReference type="NCBIfam" id="TIGR04183">
    <property type="entry name" value="Por_Secre_tail"/>
    <property type="match status" value="1"/>
</dbReference>
<dbReference type="InterPro" id="IPR026444">
    <property type="entry name" value="Secre_tail"/>
</dbReference>
<accession>A0A1G7V3Q7</accession>
<evidence type="ECO:0000313" key="5">
    <source>
        <dbReference type="Proteomes" id="UP000199203"/>
    </source>
</evidence>
<proteinExistence type="predicted"/>